<evidence type="ECO:0000313" key="3">
    <source>
        <dbReference type="Proteomes" id="UP001156613"/>
    </source>
</evidence>
<feature type="region of interest" description="Disordered" evidence="1">
    <location>
        <begin position="1"/>
        <end position="62"/>
    </location>
</feature>
<evidence type="ECO:0000256" key="1">
    <source>
        <dbReference type="SAM" id="MobiDB-lite"/>
    </source>
</evidence>
<sequence length="62" mass="6586">MIGERKTSVSEALHDLGDATDNEQDAEENHAGKGRGDGIKGGEQAQDDKDGADTDEPAWFQA</sequence>
<gene>
    <name evidence="2" type="ORF">GCM10010937_26130</name>
</gene>
<proteinExistence type="predicted"/>
<organism evidence="2 3">
    <name type="scientific">Gluconobacter japonicus</name>
    <dbReference type="NCBI Taxonomy" id="376620"/>
    <lineage>
        <taxon>Bacteria</taxon>
        <taxon>Pseudomonadati</taxon>
        <taxon>Pseudomonadota</taxon>
        <taxon>Alphaproteobacteria</taxon>
        <taxon>Acetobacterales</taxon>
        <taxon>Acetobacteraceae</taxon>
        <taxon>Gluconobacter</taxon>
    </lineage>
</organism>
<accession>A0ABQ5WL25</accession>
<dbReference type="EMBL" id="BSNT01000073">
    <property type="protein sequence ID" value="GLQ60810.1"/>
    <property type="molecule type" value="Genomic_DNA"/>
</dbReference>
<keyword evidence="3" id="KW-1185">Reference proteome</keyword>
<name>A0ABQ5WL25_GLUJA</name>
<comment type="caution">
    <text evidence="2">The sequence shown here is derived from an EMBL/GenBank/DDBJ whole genome shotgun (WGS) entry which is preliminary data.</text>
</comment>
<dbReference type="Proteomes" id="UP001156613">
    <property type="component" value="Unassembled WGS sequence"/>
</dbReference>
<feature type="compositionally biased region" description="Basic and acidic residues" evidence="1">
    <location>
        <begin position="27"/>
        <end position="52"/>
    </location>
</feature>
<protein>
    <submittedName>
        <fullName evidence="2">Uncharacterized protein</fullName>
    </submittedName>
</protein>
<evidence type="ECO:0000313" key="2">
    <source>
        <dbReference type="EMBL" id="GLQ60810.1"/>
    </source>
</evidence>
<reference evidence="3" key="1">
    <citation type="journal article" date="2019" name="Int. J. Syst. Evol. Microbiol.">
        <title>The Global Catalogue of Microorganisms (GCM) 10K type strain sequencing project: providing services to taxonomists for standard genome sequencing and annotation.</title>
        <authorList>
            <consortium name="The Broad Institute Genomics Platform"/>
            <consortium name="The Broad Institute Genome Sequencing Center for Infectious Disease"/>
            <person name="Wu L."/>
            <person name="Ma J."/>
        </authorList>
    </citation>
    <scope>NUCLEOTIDE SEQUENCE [LARGE SCALE GENOMIC DNA]</scope>
    <source>
        <strain evidence="3">NBRC 3271</strain>
    </source>
</reference>
<feature type="compositionally biased region" description="Basic and acidic residues" evidence="1">
    <location>
        <begin position="1"/>
        <end position="17"/>
    </location>
</feature>